<gene>
    <name evidence="2" type="ORF">C4532_07290</name>
</gene>
<keyword evidence="1" id="KW-1133">Transmembrane helix</keyword>
<dbReference type="AlphaFoldDB" id="A0A419F189"/>
<dbReference type="EMBL" id="QZKI01000057">
    <property type="protein sequence ID" value="RJP71556.1"/>
    <property type="molecule type" value="Genomic_DNA"/>
</dbReference>
<evidence type="ECO:0000256" key="1">
    <source>
        <dbReference type="SAM" id="Phobius"/>
    </source>
</evidence>
<keyword evidence="1" id="KW-0472">Membrane</keyword>
<organism evidence="2 3">
    <name type="scientific">Candidatus Abyssobacteria bacterium SURF_17</name>
    <dbReference type="NCBI Taxonomy" id="2093361"/>
    <lineage>
        <taxon>Bacteria</taxon>
        <taxon>Pseudomonadati</taxon>
        <taxon>Candidatus Hydrogenedentota</taxon>
        <taxon>Candidatus Abyssobacteria</taxon>
    </lineage>
</organism>
<sequence>MNRKGNDQKEDREINRRFEKQQRSLNRRWFINAITGIILLAAIVIGLQFTPYRNVPRDIFDTAKGFVKSLTSGSSATKEPNPQYW</sequence>
<evidence type="ECO:0000313" key="2">
    <source>
        <dbReference type="EMBL" id="RJP71556.1"/>
    </source>
</evidence>
<comment type="caution">
    <text evidence="2">The sequence shown here is derived from an EMBL/GenBank/DDBJ whole genome shotgun (WGS) entry which is preliminary data.</text>
</comment>
<name>A0A419F189_9BACT</name>
<feature type="transmembrane region" description="Helical" evidence="1">
    <location>
        <begin position="29"/>
        <end position="49"/>
    </location>
</feature>
<accession>A0A419F189</accession>
<proteinExistence type="predicted"/>
<reference evidence="2 3" key="1">
    <citation type="journal article" date="2017" name="ISME J.">
        <title>Energy and carbon metabolisms in a deep terrestrial subsurface fluid microbial community.</title>
        <authorList>
            <person name="Momper L."/>
            <person name="Jungbluth S.P."/>
            <person name="Lee M.D."/>
            <person name="Amend J.P."/>
        </authorList>
    </citation>
    <scope>NUCLEOTIDE SEQUENCE [LARGE SCALE GENOMIC DNA]</scope>
    <source>
        <strain evidence="2">SURF_17</strain>
    </source>
</reference>
<protein>
    <submittedName>
        <fullName evidence="2">Uncharacterized protein</fullName>
    </submittedName>
</protein>
<evidence type="ECO:0000313" key="3">
    <source>
        <dbReference type="Proteomes" id="UP000285961"/>
    </source>
</evidence>
<dbReference type="Proteomes" id="UP000285961">
    <property type="component" value="Unassembled WGS sequence"/>
</dbReference>
<keyword evidence="1" id="KW-0812">Transmembrane</keyword>